<evidence type="ECO:0000256" key="5">
    <source>
        <dbReference type="ARBA" id="ARBA00022645"/>
    </source>
</evidence>
<keyword evidence="10" id="KW-0573">Peptidoglycan synthesis</keyword>
<evidence type="ECO:0000256" key="14">
    <source>
        <dbReference type="PIRSR" id="PIRSR618044-2"/>
    </source>
</evidence>
<evidence type="ECO:0000256" key="9">
    <source>
        <dbReference type="ARBA" id="ARBA00022960"/>
    </source>
</evidence>
<dbReference type="OrthoDB" id="9795979at2"/>
<keyword evidence="9" id="KW-0133">Cell shape</keyword>
<evidence type="ECO:0000256" key="3">
    <source>
        <dbReference type="ARBA" id="ARBA00007164"/>
    </source>
</evidence>
<sequence>MKVRAKLRWRLALACLTLAGISAPSLAVVTPNPPELPAKGYVLMDFQSGTIIVEQNSRAILAPASLTKLMTAYVIGQEIKSGRLTWQDKVSVSENAWSAKFSESSKMFIQPGDEISVSNLMKGLIIQSGNDASVALAEHIAGSEQAFVSLMNGWAKSLGLQDTNFVNAHGLDGEGIQTSPLDMAILMRSIIKDVPDVYALYQERLFKWNEITQYNRNKLLWDKSINVDGGKTGYTENAGYSLVSSATEGKMRLISVVMGTNSPQARTTASKNLLSYGFRFYDTKQVMQHNQVESQVRVWKGDIEQVSAKIAEDAYLTMPRGLVDSLQKSVVMIDPLIAPVEQGAEVGKVVWKSNGSTVASYALVADQTVEQGSWMVRLWDSVKLWFGGLFSDLMGRIEVNE</sequence>
<dbReference type="InterPro" id="IPR012907">
    <property type="entry name" value="Peptidase_S11_C"/>
</dbReference>
<dbReference type="InterPro" id="IPR001967">
    <property type="entry name" value="Peptidase_S11_N"/>
</dbReference>
<evidence type="ECO:0000256" key="13">
    <source>
        <dbReference type="PIRSR" id="PIRSR618044-1"/>
    </source>
</evidence>
<keyword evidence="5 18" id="KW-0121">Carboxypeptidase</keyword>
<feature type="active site" description="Proton acceptor" evidence="13">
    <location>
        <position position="68"/>
    </location>
</feature>
<dbReference type="PANTHER" id="PTHR21581:SF6">
    <property type="entry name" value="TRAFFICKING PROTEIN PARTICLE COMPLEX SUBUNIT 12"/>
    <property type="match status" value="1"/>
</dbReference>
<dbReference type="Proteomes" id="UP000322521">
    <property type="component" value="Unassembled WGS sequence"/>
</dbReference>
<dbReference type="PANTHER" id="PTHR21581">
    <property type="entry name" value="D-ALANYL-D-ALANINE CARBOXYPEPTIDASE"/>
    <property type="match status" value="1"/>
</dbReference>
<evidence type="ECO:0000256" key="2">
    <source>
        <dbReference type="ARBA" id="ARBA00004752"/>
    </source>
</evidence>
<dbReference type="GO" id="GO:0009252">
    <property type="term" value="P:peptidoglycan biosynthetic process"/>
    <property type="evidence" value="ECO:0007669"/>
    <property type="project" value="UniProtKB-UniPathway"/>
</dbReference>
<evidence type="ECO:0000256" key="16">
    <source>
        <dbReference type="SAM" id="SignalP"/>
    </source>
</evidence>
<evidence type="ECO:0000259" key="17">
    <source>
        <dbReference type="SMART" id="SM00936"/>
    </source>
</evidence>
<comment type="catalytic activity">
    <reaction evidence="12">
        <text>Preferential cleavage: (Ac)2-L-Lys-D-Ala-|-D-Ala. Also transpeptidation of peptidyl-alanyl moieties that are N-acyl substituents of D-alanine.</text>
        <dbReference type="EC" id="3.4.16.4"/>
    </reaction>
</comment>
<dbReference type="InterPro" id="IPR012338">
    <property type="entry name" value="Beta-lactam/transpept-like"/>
</dbReference>
<keyword evidence="8" id="KW-0378">Hydrolase</keyword>
<evidence type="ECO:0000313" key="18">
    <source>
        <dbReference type="EMBL" id="KAA8681734.1"/>
    </source>
</evidence>
<dbReference type="EC" id="3.4.16.4" evidence="4"/>
<comment type="function">
    <text evidence="1">Removes C-terminal D-alanyl residues from sugar-peptide cell wall precursors.</text>
</comment>
<evidence type="ECO:0000256" key="6">
    <source>
        <dbReference type="ARBA" id="ARBA00022670"/>
    </source>
</evidence>
<dbReference type="InterPro" id="IPR018044">
    <property type="entry name" value="Peptidase_S11"/>
</dbReference>
<dbReference type="SUPFAM" id="SSF69189">
    <property type="entry name" value="Penicillin-binding protein associated domain"/>
    <property type="match status" value="1"/>
</dbReference>
<keyword evidence="7 16" id="KW-0732">Signal</keyword>
<evidence type="ECO:0000256" key="10">
    <source>
        <dbReference type="ARBA" id="ARBA00022984"/>
    </source>
</evidence>
<keyword evidence="19" id="KW-1185">Reference proteome</keyword>
<feature type="active site" description="Acyl-ester intermediate" evidence="13">
    <location>
        <position position="65"/>
    </location>
</feature>
<comment type="similarity">
    <text evidence="3 15">Belongs to the peptidase S11 family.</text>
</comment>
<protein>
    <recommendedName>
        <fullName evidence="4">serine-type D-Ala-D-Ala carboxypeptidase</fullName>
        <ecNumber evidence="4">3.4.16.4</ecNumber>
    </recommendedName>
</protein>
<gene>
    <name evidence="18" type="ORF">F4W18_03520</name>
</gene>
<proteinExistence type="inferred from homology"/>
<dbReference type="Gene3D" id="3.40.710.10">
    <property type="entry name" value="DD-peptidase/beta-lactamase superfamily"/>
    <property type="match status" value="1"/>
</dbReference>
<organism evidence="18 19">
    <name type="scientific">Vibrio gigantis</name>
    <dbReference type="NCBI Taxonomy" id="296199"/>
    <lineage>
        <taxon>Bacteria</taxon>
        <taxon>Pseudomonadati</taxon>
        <taxon>Pseudomonadota</taxon>
        <taxon>Gammaproteobacteria</taxon>
        <taxon>Vibrionales</taxon>
        <taxon>Vibrionaceae</taxon>
        <taxon>Vibrio</taxon>
    </lineage>
</organism>
<keyword evidence="6" id="KW-0645">Protease</keyword>
<dbReference type="InterPro" id="IPR037167">
    <property type="entry name" value="Peptidase_S11_C_sf"/>
</dbReference>
<dbReference type="InterPro" id="IPR015956">
    <property type="entry name" value="Peniciliin-bd_prot_C_sf"/>
</dbReference>
<keyword evidence="11" id="KW-0961">Cell wall biogenesis/degradation</keyword>
<dbReference type="SUPFAM" id="SSF56601">
    <property type="entry name" value="beta-lactamase/transpeptidase-like"/>
    <property type="match status" value="1"/>
</dbReference>
<dbReference type="Gene3D" id="2.60.410.10">
    <property type="entry name" value="D-Ala-D-Ala carboxypeptidase, C-terminal domain"/>
    <property type="match status" value="1"/>
</dbReference>
<dbReference type="GO" id="GO:0006508">
    <property type="term" value="P:proteolysis"/>
    <property type="evidence" value="ECO:0007669"/>
    <property type="project" value="UniProtKB-KW"/>
</dbReference>
<dbReference type="RefSeq" id="WP_086714891.1">
    <property type="nucleotide sequence ID" value="NZ_AP025493.1"/>
</dbReference>
<dbReference type="AlphaFoldDB" id="A0A5M9P7Q8"/>
<dbReference type="SMART" id="SM00936">
    <property type="entry name" value="PBP5_C"/>
    <property type="match status" value="1"/>
</dbReference>
<feature type="domain" description="Peptidase S11 D-Ala-D-Ala carboxypeptidase A C-terminal" evidence="17">
    <location>
        <begin position="281"/>
        <end position="371"/>
    </location>
</feature>
<dbReference type="GO" id="GO:0008360">
    <property type="term" value="P:regulation of cell shape"/>
    <property type="evidence" value="ECO:0007669"/>
    <property type="project" value="UniProtKB-KW"/>
</dbReference>
<dbReference type="PRINTS" id="PR00725">
    <property type="entry name" value="DADACBPTASE1"/>
</dbReference>
<dbReference type="Pfam" id="PF07943">
    <property type="entry name" value="PBP5_C"/>
    <property type="match status" value="1"/>
</dbReference>
<reference evidence="18 19" key="1">
    <citation type="submission" date="2019-09" db="EMBL/GenBank/DDBJ databases">
        <title>Draft genome sequence of various Type strains from the CCUG.</title>
        <authorList>
            <person name="Pineiro-Iglesias B."/>
            <person name="Tunovic T."/>
            <person name="Unosson C."/>
            <person name="Inganas E."/>
            <person name="Ohlen M."/>
            <person name="Cardew S."/>
            <person name="Jensie-Markopoulos S."/>
            <person name="Salva-Serra F."/>
            <person name="Jaen-Luchoro D."/>
            <person name="Karlsson R."/>
            <person name="Svensson-Stadler L."/>
            <person name="Chun J."/>
            <person name="Moore E."/>
        </authorList>
    </citation>
    <scope>NUCLEOTIDE SEQUENCE [LARGE SCALE GENOMIC DNA]</scope>
    <source>
        <strain evidence="18 19">CCUG 56969T</strain>
    </source>
</reference>
<evidence type="ECO:0000256" key="8">
    <source>
        <dbReference type="ARBA" id="ARBA00022801"/>
    </source>
</evidence>
<evidence type="ECO:0000256" key="15">
    <source>
        <dbReference type="RuleBase" id="RU004016"/>
    </source>
</evidence>
<feature type="binding site" evidence="14">
    <location>
        <position position="231"/>
    </location>
    <ligand>
        <name>substrate</name>
    </ligand>
</feature>
<accession>A0A5M9P7Q8</accession>
<dbReference type="GO" id="GO:0071555">
    <property type="term" value="P:cell wall organization"/>
    <property type="evidence" value="ECO:0007669"/>
    <property type="project" value="UniProtKB-KW"/>
</dbReference>
<dbReference type="EMBL" id="VXJS01000001">
    <property type="protein sequence ID" value="KAA8681734.1"/>
    <property type="molecule type" value="Genomic_DNA"/>
</dbReference>
<dbReference type="GO" id="GO:0009002">
    <property type="term" value="F:serine-type D-Ala-D-Ala carboxypeptidase activity"/>
    <property type="evidence" value="ECO:0007669"/>
    <property type="project" value="UniProtKB-EC"/>
</dbReference>
<name>A0A5M9P7Q8_9VIBR</name>
<feature type="signal peptide" evidence="16">
    <location>
        <begin position="1"/>
        <end position="27"/>
    </location>
</feature>
<feature type="chain" id="PRO_5024336292" description="serine-type D-Ala-D-Ala carboxypeptidase" evidence="16">
    <location>
        <begin position="28"/>
        <end position="401"/>
    </location>
</feature>
<evidence type="ECO:0000256" key="4">
    <source>
        <dbReference type="ARBA" id="ARBA00012448"/>
    </source>
</evidence>
<evidence type="ECO:0000256" key="1">
    <source>
        <dbReference type="ARBA" id="ARBA00003217"/>
    </source>
</evidence>
<evidence type="ECO:0000256" key="7">
    <source>
        <dbReference type="ARBA" id="ARBA00022729"/>
    </source>
</evidence>
<feature type="active site" evidence="13">
    <location>
        <position position="128"/>
    </location>
</feature>
<evidence type="ECO:0000256" key="12">
    <source>
        <dbReference type="ARBA" id="ARBA00034000"/>
    </source>
</evidence>
<dbReference type="UniPathway" id="UPA00219"/>
<comment type="pathway">
    <text evidence="2">Cell wall biogenesis; peptidoglycan biosynthesis.</text>
</comment>
<comment type="caution">
    <text evidence="18">The sequence shown here is derived from an EMBL/GenBank/DDBJ whole genome shotgun (WGS) entry which is preliminary data.</text>
</comment>
<dbReference type="Pfam" id="PF00768">
    <property type="entry name" value="Peptidase_S11"/>
    <property type="match status" value="1"/>
</dbReference>
<evidence type="ECO:0000256" key="11">
    <source>
        <dbReference type="ARBA" id="ARBA00023316"/>
    </source>
</evidence>
<evidence type="ECO:0000313" key="19">
    <source>
        <dbReference type="Proteomes" id="UP000322521"/>
    </source>
</evidence>